<dbReference type="Pfam" id="PF02518">
    <property type="entry name" value="HATPase_c"/>
    <property type="match status" value="1"/>
</dbReference>
<dbReference type="CDD" id="cd00130">
    <property type="entry name" value="PAS"/>
    <property type="match status" value="2"/>
</dbReference>
<accession>A0A521D754</accession>
<dbReference type="RefSeq" id="WP_142986659.1">
    <property type="nucleotide sequence ID" value="NZ_FXTD01000006.1"/>
</dbReference>
<feature type="domain" description="Response regulatory" evidence="8">
    <location>
        <begin position="6"/>
        <end position="122"/>
    </location>
</feature>
<dbReference type="InterPro" id="IPR036097">
    <property type="entry name" value="HisK_dim/P_sf"/>
</dbReference>
<dbReference type="SUPFAM" id="SSF55874">
    <property type="entry name" value="ATPase domain of HSP90 chaperone/DNA topoisomerase II/histidine kinase"/>
    <property type="match status" value="1"/>
</dbReference>
<dbReference type="Pfam" id="PF00072">
    <property type="entry name" value="Response_reg"/>
    <property type="match status" value="1"/>
</dbReference>
<dbReference type="NCBIfam" id="TIGR00229">
    <property type="entry name" value="sensory_box"/>
    <property type="match status" value="2"/>
</dbReference>
<dbReference type="InterPro" id="IPR011006">
    <property type="entry name" value="CheY-like_superfamily"/>
</dbReference>
<gene>
    <name evidence="10" type="ORF">SAMN06264867_10678</name>
</gene>
<dbReference type="PANTHER" id="PTHR43304">
    <property type="entry name" value="PHYTOCHROME-LIKE PROTEIN CPH1"/>
    <property type="match status" value="1"/>
</dbReference>
<dbReference type="InterPro" id="IPR013656">
    <property type="entry name" value="PAS_4"/>
</dbReference>
<dbReference type="PANTHER" id="PTHR43304:SF1">
    <property type="entry name" value="PAC DOMAIN-CONTAINING PROTEIN"/>
    <property type="match status" value="1"/>
</dbReference>
<evidence type="ECO:0000256" key="4">
    <source>
        <dbReference type="ARBA" id="ARBA00022679"/>
    </source>
</evidence>
<protein>
    <recommendedName>
        <fullName evidence="2">histidine kinase</fullName>
        <ecNumber evidence="2">2.7.13.3</ecNumber>
    </recommendedName>
</protein>
<dbReference type="InterPro" id="IPR003594">
    <property type="entry name" value="HATPase_dom"/>
</dbReference>
<name>A0A521D754_9EURY</name>
<dbReference type="EMBL" id="FXTD01000006">
    <property type="protein sequence ID" value="SMO67528.1"/>
    <property type="molecule type" value="Genomic_DNA"/>
</dbReference>
<dbReference type="SUPFAM" id="SSF55785">
    <property type="entry name" value="PYP-like sensor domain (PAS domain)"/>
    <property type="match status" value="2"/>
</dbReference>
<feature type="domain" description="PAC" evidence="9">
    <location>
        <begin position="213"/>
        <end position="264"/>
    </location>
</feature>
<dbReference type="EC" id="2.7.13.3" evidence="2"/>
<feature type="modified residue" description="4-aspartylphosphate" evidence="6">
    <location>
        <position position="57"/>
    </location>
</feature>
<evidence type="ECO:0000256" key="1">
    <source>
        <dbReference type="ARBA" id="ARBA00000085"/>
    </source>
</evidence>
<keyword evidence="11" id="KW-1185">Reference proteome</keyword>
<keyword evidence="5" id="KW-0418">Kinase</keyword>
<evidence type="ECO:0000256" key="6">
    <source>
        <dbReference type="PROSITE-ProRule" id="PRU00169"/>
    </source>
</evidence>
<dbReference type="PROSITE" id="PS50109">
    <property type="entry name" value="HIS_KIN"/>
    <property type="match status" value="1"/>
</dbReference>
<evidence type="ECO:0000313" key="11">
    <source>
        <dbReference type="Proteomes" id="UP000319712"/>
    </source>
</evidence>
<proteinExistence type="predicted"/>
<dbReference type="InterPro" id="IPR001789">
    <property type="entry name" value="Sig_transdc_resp-reg_receiver"/>
</dbReference>
<evidence type="ECO:0000256" key="2">
    <source>
        <dbReference type="ARBA" id="ARBA00012438"/>
    </source>
</evidence>
<feature type="domain" description="PAC" evidence="9">
    <location>
        <begin position="337"/>
        <end position="391"/>
    </location>
</feature>
<dbReference type="InterPro" id="IPR001610">
    <property type="entry name" value="PAC"/>
</dbReference>
<dbReference type="InterPro" id="IPR000014">
    <property type="entry name" value="PAS"/>
</dbReference>
<evidence type="ECO:0000313" key="10">
    <source>
        <dbReference type="EMBL" id="SMO67528.1"/>
    </source>
</evidence>
<dbReference type="InterPro" id="IPR005467">
    <property type="entry name" value="His_kinase_dom"/>
</dbReference>
<dbReference type="Proteomes" id="UP000319712">
    <property type="component" value="Unassembled WGS sequence"/>
</dbReference>
<evidence type="ECO:0000259" key="9">
    <source>
        <dbReference type="PROSITE" id="PS50113"/>
    </source>
</evidence>
<dbReference type="SUPFAM" id="SSF47384">
    <property type="entry name" value="Homodimeric domain of signal transducing histidine kinase"/>
    <property type="match status" value="1"/>
</dbReference>
<dbReference type="PROSITE" id="PS50110">
    <property type="entry name" value="RESPONSE_REGULATORY"/>
    <property type="match status" value="1"/>
</dbReference>
<dbReference type="Gene3D" id="1.10.287.130">
    <property type="match status" value="1"/>
</dbReference>
<dbReference type="PRINTS" id="PR00344">
    <property type="entry name" value="BCTRLSENSOR"/>
</dbReference>
<dbReference type="Gene3D" id="3.30.450.20">
    <property type="entry name" value="PAS domain"/>
    <property type="match status" value="2"/>
</dbReference>
<comment type="catalytic activity">
    <reaction evidence="1">
        <text>ATP + protein L-histidine = ADP + protein N-phospho-L-histidine.</text>
        <dbReference type="EC" id="2.7.13.3"/>
    </reaction>
</comment>
<dbReference type="SMART" id="SM00448">
    <property type="entry name" value="REC"/>
    <property type="match status" value="1"/>
</dbReference>
<dbReference type="SMART" id="SM00091">
    <property type="entry name" value="PAS"/>
    <property type="match status" value="2"/>
</dbReference>
<dbReference type="Pfam" id="PF08448">
    <property type="entry name" value="PAS_4"/>
    <property type="match status" value="2"/>
</dbReference>
<dbReference type="InterPro" id="IPR004358">
    <property type="entry name" value="Sig_transdc_His_kin-like_C"/>
</dbReference>
<evidence type="ECO:0000259" key="7">
    <source>
        <dbReference type="PROSITE" id="PS50109"/>
    </source>
</evidence>
<organism evidence="10 11">
    <name type="scientific">Halorubrum cibi</name>
    <dbReference type="NCBI Taxonomy" id="413815"/>
    <lineage>
        <taxon>Archaea</taxon>
        <taxon>Methanobacteriati</taxon>
        <taxon>Methanobacteriota</taxon>
        <taxon>Stenosarchaea group</taxon>
        <taxon>Halobacteria</taxon>
        <taxon>Halobacteriales</taxon>
        <taxon>Haloferacaceae</taxon>
        <taxon>Halorubrum</taxon>
    </lineage>
</organism>
<dbReference type="InterPro" id="IPR052162">
    <property type="entry name" value="Sensor_kinase/Photoreceptor"/>
</dbReference>
<dbReference type="CDD" id="cd00082">
    <property type="entry name" value="HisKA"/>
    <property type="match status" value="1"/>
</dbReference>
<reference evidence="10 11" key="1">
    <citation type="submission" date="2017-05" db="EMBL/GenBank/DDBJ databases">
        <authorList>
            <person name="Varghese N."/>
            <person name="Submissions S."/>
        </authorList>
    </citation>
    <scope>NUCLEOTIDE SEQUENCE [LARGE SCALE GENOMIC DNA]</scope>
    <source>
        <strain evidence="10 11">DSM 19504</strain>
    </source>
</reference>
<evidence type="ECO:0000259" key="8">
    <source>
        <dbReference type="PROSITE" id="PS50110"/>
    </source>
</evidence>
<evidence type="ECO:0000256" key="5">
    <source>
        <dbReference type="ARBA" id="ARBA00022777"/>
    </source>
</evidence>
<feature type="domain" description="Histidine kinase" evidence="7">
    <location>
        <begin position="409"/>
        <end position="602"/>
    </location>
</feature>
<dbReference type="InterPro" id="IPR036890">
    <property type="entry name" value="HATPase_C_sf"/>
</dbReference>
<dbReference type="AlphaFoldDB" id="A0A521D754"/>
<keyword evidence="3 6" id="KW-0597">Phosphoprotein</keyword>
<dbReference type="SMART" id="SM00086">
    <property type="entry name" value="PAC"/>
    <property type="match status" value="2"/>
</dbReference>
<sequence length="602" mass="67301">MTGPIQVLHVDDDPAFADLAAEFLEREGDRLNVRTETSPENALEPVREDDVDCVVSDHDMPEMDGIELLEAVRDERSEIPFVLFTGKGSEEIASEAVSAGVTDYLQKEGGTDQYTLLANRIENAVERYRSQRAVERGKRRFEAIFDNTYQFTGLLDPDGTILEANEAALSFADTERDAVVGDPLWEGPWFESSPDARESAREGVEAARNGDLYREEIAIHGVDGEAIVDFSVRPVTNEEGEVILLIPEGRDITELKDRKAALRRKERRFEAIFDDPNLLVGLLEPDGTIVDVNDTALGYVDVDREDLVGRPFSEAPWWTDEYREAVEGWIDRAADGEYVEYDAVHPTDDGGSVTVEGTFRPVTDADGSATRIVVSAKDVSERERRTRQLERRTRELKRRNERFDEFASFVSHDLQGPVSTVRGRLDLALDTGEMEHVEHARRAMERVDHLRRDLVDTLRTGEVVSTVESADLDALFETVWTAIDPPESASYTVDDASVEADVDALRRLLENVVRNSIEHGNDDVEVRFGAFDRGIFYEDDGPGIAPEHRDHVFTPGFSTKSGEEGIGMGMASVRQIVLAHGWEIEIDEAAELAGVRFEIVTE</sequence>
<dbReference type="OrthoDB" id="342253at2157"/>
<dbReference type="CDD" id="cd00156">
    <property type="entry name" value="REC"/>
    <property type="match status" value="1"/>
</dbReference>
<dbReference type="InterPro" id="IPR003661">
    <property type="entry name" value="HisK_dim/P_dom"/>
</dbReference>
<dbReference type="PROSITE" id="PS50113">
    <property type="entry name" value="PAC"/>
    <property type="match status" value="2"/>
</dbReference>
<dbReference type="GO" id="GO:0000155">
    <property type="term" value="F:phosphorelay sensor kinase activity"/>
    <property type="evidence" value="ECO:0007669"/>
    <property type="project" value="InterPro"/>
</dbReference>
<dbReference type="Gene3D" id="3.40.50.2300">
    <property type="match status" value="1"/>
</dbReference>
<dbReference type="InterPro" id="IPR000700">
    <property type="entry name" value="PAS-assoc_C"/>
</dbReference>
<keyword evidence="4" id="KW-0808">Transferase</keyword>
<dbReference type="InterPro" id="IPR035965">
    <property type="entry name" value="PAS-like_dom_sf"/>
</dbReference>
<dbReference type="SMART" id="SM00387">
    <property type="entry name" value="HATPase_c"/>
    <property type="match status" value="1"/>
</dbReference>
<evidence type="ECO:0000256" key="3">
    <source>
        <dbReference type="ARBA" id="ARBA00022553"/>
    </source>
</evidence>
<dbReference type="SUPFAM" id="SSF52172">
    <property type="entry name" value="CheY-like"/>
    <property type="match status" value="1"/>
</dbReference>
<dbReference type="Gene3D" id="3.30.565.10">
    <property type="entry name" value="Histidine kinase-like ATPase, C-terminal domain"/>
    <property type="match status" value="1"/>
</dbReference>